<accession>A0A9E7HRQ0</accession>
<evidence type="ECO:0000313" key="2">
    <source>
        <dbReference type="Proteomes" id="UP001055439"/>
    </source>
</evidence>
<dbReference type="AlphaFoldDB" id="A0A9E7HRQ0"/>
<name>A0A9E7HRQ0_9LILI</name>
<protein>
    <submittedName>
        <fullName evidence="1">Uncharacterized protein</fullName>
    </submittedName>
</protein>
<keyword evidence="2" id="KW-1185">Reference proteome</keyword>
<reference evidence="1" key="1">
    <citation type="submission" date="2022-05" db="EMBL/GenBank/DDBJ databases">
        <title>The Musa troglodytarum L. genome provides insights into the mechanism of non-climacteric behaviour and enrichment of carotenoids.</title>
        <authorList>
            <person name="Wang J."/>
        </authorList>
    </citation>
    <scope>NUCLEOTIDE SEQUENCE</scope>
    <source>
        <tissue evidence="1">Leaf</tissue>
    </source>
</reference>
<proteinExistence type="predicted"/>
<dbReference type="EMBL" id="CP097510">
    <property type="protein sequence ID" value="URE35908.1"/>
    <property type="molecule type" value="Genomic_DNA"/>
</dbReference>
<dbReference type="Proteomes" id="UP001055439">
    <property type="component" value="Chromosome 8"/>
</dbReference>
<gene>
    <name evidence="1" type="ORF">MUK42_03615</name>
</gene>
<sequence>MRPGRRAEGATDYLAFRLPLPLRRVLLPTSFPSPSPPLRFSGEMARFGGWIRFLMLFLRVLMERPVPNAIQLVEDDDAPKEASLKLK</sequence>
<evidence type="ECO:0000313" key="1">
    <source>
        <dbReference type="EMBL" id="URE35908.1"/>
    </source>
</evidence>
<organism evidence="1 2">
    <name type="scientific">Musa troglodytarum</name>
    <name type="common">fe'i banana</name>
    <dbReference type="NCBI Taxonomy" id="320322"/>
    <lineage>
        <taxon>Eukaryota</taxon>
        <taxon>Viridiplantae</taxon>
        <taxon>Streptophyta</taxon>
        <taxon>Embryophyta</taxon>
        <taxon>Tracheophyta</taxon>
        <taxon>Spermatophyta</taxon>
        <taxon>Magnoliopsida</taxon>
        <taxon>Liliopsida</taxon>
        <taxon>Zingiberales</taxon>
        <taxon>Musaceae</taxon>
        <taxon>Musa</taxon>
    </lineage>
</organism>